<dbReference type="InterPro" id="IPR035959">
    <property type="entry name" value="RutC-like_sf"/>
</dbReference>
<dbReference type="Proteomes" id="UP000321776">
    <property type="component" value="Unassembled WGS sequence"/>
</dbReference>
<dbReference type="SUPFAM" id="SSF55298">
    <property type="entry name" value="YjgF-like"/>
    <property type="match status" value="1"/>
</dbReference>
<name>A0A5C6VC35_9BURK</name>
<comment type="caution">
    <text evidence="2">The sequence shown here is derived from an EMBL/GenBank/DDBJ whole genome shotgun (WGS) entry which is preliminary data.</text>
</comment>
<evidence type="ECO:0000256" key="1">
    <source>
        <dbReference type="SAM" id="MobiDB-lite"/>
    </source>
</evidence>
<accession>A0A5C6VC35</accession>
<dbReference type="InterPro" id="IPR006175">
    <property type="entry name" value="YjgF/YER057c/UK114"/>
</dbReference>
<dbReference type="EMBL" id="VOQS01000005">
    <property type="protein sequence ID" value="TXC81115.1"/>
    <property type="molecule type" value="Genomic_DNA"/>
</dbReference>
<feature type="compositionally biased region" description="Polar residues" evidence="1">
    <location>
        <begin position="1"/>
        <end position="17"/>
    </location>
</feature>
<gene>
    <name evidence="2" type="ORF">FRZ40_43870</name>
</gene>
<sequence length="140" mass="15839">MEQSMRYSALGSLTSPKTKQRDNNPTIRPKLRWLMMSGNAHLLSSKRISTSIEEQSENVWRSTIDALEKAGMTVHDIVKVTQYLKLEEHIPLYSAIRDKYLEGAMPASTLLVVPHLDPSSRLVDVEIIAAKDDLEFSTKQ</sequence>
<dbReference type="Gene3D" id="3.30.1330.40">
    <property type="entry name" value="RutC-like"/>
    <property type="match status" value="1"/>
</dbReference>
<feature type="region of interest" description="Disordered" evidence="1">
    <location>
        <begin position="1"/>
        <end position="28"/>
    </location>
</feature>
<proteinExistence type="predicted"/>
<evidence type="ECO:0000313" key="3">
    <source>
        <dbReference type="Proteomes" id="UP000321776"/>
    </source>
</evidence>
<dbReference type="AlphaFoldDB" id="A0A5C6VC35"/>
<dbReference type="Pfam" id="PF01042">
    <property type="entry name" value="Ribonuc_L-PSP"/>
    <property type="match status" value="1"/>
</dbReference>
<reference evidence="2 3" key="1">
    <citation type="journal article" date="2018" name="Int. J. Syst. Evol. Microbiol.">
        <title>Paraburkholderia azotifigens sp. nov., a nitrogen-fixing bacterium isolated from paddy soil.</title>
        <authorList>
            <person name="Choi G.M."/>
            <person name="Im W.T."/>
        </authorList>
    </citation>
    <scope>NUCLEOTIDE SEQUENCE [LARGE SCALE GENOMIC DNA]</scope>
    <source>
        <strain evidence="2 3">NF 2-5-3</strain>
    </source>
</reference>
<evidence type="ECO:0000313" key="2">
    <source>
        <dbReference type="EMBL" id="TXC81115.1"/>
    </source>
</evidence>
<organism evidence="2 3">
    <name type="scientific">Paraburkholderia azotifigens</name>
    <dbReference type="NCBI Taxonomy" id="2057004"/>
    <lineage>
        <taxon>Bacteria</taxon>
        <taxon>Pseudomonadati</taxon>
        <taxon>Pseudomonadota</taxon>
        <taxon>Betaproteobacteria</taxon>
        <taxon>Burkholderiales</taxon>
        <taxon>Burkholderiaceae</taxon>
        <taxon>Paraburkholderia</taxon>
    </lineage>
</organism>
<protein>
    <submittedName>
        <fullName evidence="2">RidA family protein</fullName>
    </submittedName>
</protein>
<dbReference type="CDD" id="cd00448">
    <property type="entry name" value="YjgF_YER057c_UK114_family"/>
    <property type="match status" value="1"/>
</dbReference>